<sequence length="68" mass="7636">MNTRPARRRPAAREEQEGAKEKPQREVAEPCLNRRDRERSDLAGDGAGAGGRSLGRRRAEGVLRRPEE</sequence>
<feature type="compositionally biased region" description="Basic residues" evidence="1">
    <location>
        <begin position="1"/>
        <end position="10"/>
    </location>
</feature>
<comment type="caution">
    <text evidence="2">The sequence shown here is derived from an EMBL/GenBank/DDBJ whole genome shotgun (WGS) entry which is preliminary data.</text>
</comment>
<dbReference type="Proteomes" id="UP001066276">
    <property type="component" value="Chromosome 5"/>
</dbReference>
<feature type="compositionally biased region" description="Basic and acidic residues" evidence="1">
    <location>
        <begin position="11"/>
        <end position="42"/>
    </location>
</feature>
<evidence type="ECO:0000256" key="1">
    <source>
        <dbReference type="SAM" id="MobiDB-lite"/>
    </source>
</evidence>
<proteinExistence type="predicted"/>
<dbReference type="EMBL" id="JANPWB010000009">
    <property type="protein sequence ID" value="KAJ1151305.1"/>
    <property type="molecule type" value="Genomic_DNA"/>
</dbReference>
<dbReference type="AlphaFoldDB" id="A0AAV7RH40"/>
<feature type="compositionally biased region" description="Basic and acidic residues" evidence="1">
    <location>
        <begin position="57"/>
        <end position="68"/>
    </location>
</feature>
<feature type="region of interest" description="Disordered" evidence="1">
    <location>
        <begin position="1"/>
        <end position="68"/>
    </location>
</feature>
<organism evidence="2 3">
    <name type="scientific">Pleurodeles waltl</name>
    <name type="common">Iberian ribbed newt</name>
    <dbReference type="NCBI Taxonomy" id="8319"/>
    <lineage>
        <taxon>Eukaryota</taxon>
        <taxon>Metazoa</taxon>
        <taxon>Chordata</taxon>
        <taxon>Craniata</taxon>
        <taxon>Vertebrata</taxon>
        <taxon>Euteleostomi</taxon>
        <taxon>Amphibia</taxon>
        <taxon>Batrachia</taxon>
        <taxon>Caudata</taxon>
        <taxon>Salamandroidea</taxon>
        <taxon>Salamandridae</taxon>
        <taxon>Pleurodelinae</taxon>
        <taxon>Pleurodeles</taxon>
    </lineage>
</organism>
<evidence type="ECO:0000313" key="3">
    <source>
        <dbReference type="Proteomes" id="UP001066276"/>
    </source>
</evidence>
<evidence type="ECO:0000313" key="2">
    <source>
        <dbReference type="EMBL" id="KAJ1151305.1"/>
    </source>
</evidence>
<name>A0AAV7RH40_PLEWA</name>
<protein>
    <submittedName>
        <fullName evidence="2">Uncharacterized protein</fullName>
    </submittedName>
</protein>
<accession>A0AAV7RH40</accession>
<reference evidence="2" key="1">
    <citation type="journal article" date="2022" name="bioRxiv">
        <title>Sequencing and chromosome-scale assembly of the giantPleurodeles waltlgenome.</title>
        <authorList>
            <person name="Brown T."/>
            <person name="Elewa A."/>
            <person name="Iarovenko S."/>
            <person name="Subramanian E."/>
            <person name="Araus A.J."/>
            <person name="Petzold A."/>
            <person name="Susuki M."/>
            <person name="Suzuki K.-i.T."/>
            <person name="Hayashi T."/>
            <person name="Toyoda A."/>
            <person name="Oliveira C."/>
            <person name="Osipova E."/>
            <person name="Leigh N.D."/>
            <person name="Simon A."/>
            <person name="Yun M.H."/>
        </authorList>
    </citation>
    <scope>NUCLEOTIDE SEQUENCE</scope>
    <source>
        <strain evidence="2">20211129_DDA</strain>
        <tissue evidence="2">Liver</tissue>
    </source>
</reference>
<gene>
    <name evidence="2" type="ORF">NDU88_004088</name>
</gene>
<keyword evidence="3" id="KW-1185">Reference proteome</keyword>